<dbReference type="VEuPathDB" id="CryptoDB:GNI_013790"/>
<dbReference type="PANTHER" id="PTHR19865">
    <property type="entry name" value="U3 SMALL NUCLEOLAR RNA INTERACTING PROTEIN 2"/>
    <property type="match status" value="1"/>
</dbReference>
<dbReference type="InterPro" id="IPR001680">
    <property type="entry name" value="WD40_rpt"/>
</dbReference>
<name>A0A023BCE2_GRENI</name>
<feature type="repeat" description="WD" evidence="5">
    <location>
        <begin position="99"/>
        <end position="132"/>
    </location>
</feature>
<dbReference type="GeneID" id="22910759"/>
<sequence>MARAKKPRLEESIDSDDLSSDHGPEGVEEAPVLSAEEKRLLMAQEYMEKIGIKYEGDELETVASALGVDREKETRTRPLASELVLGASTIWACRKHMPTCVEISYDDRTVFTGGKDGRIARWDVESGRRLGFLGHNRDGQKGDSHKSDGHKSDGHKGAVLAMTLAMGGKLLATAGKDCVIKLWDLASGALIKDMTGHTEPVTGLCSAGDMVYSVSADKTMREWSLVHKTCMKTNYGHTESATCIDCLNKTFVLSGSEDRTSRYWNTLKSKHAIYEEPDNVDTCAFLSKHGFLTGSSDGTVCLWSIARKKAVLRKSLSHVANKGGPKPWCTAVAVCPNSDVAFTGSNTGSISVWKVAMAEKGGILEPILDPLPAPGVVNALRVSRSGAYLVGVSAAEPRLGRWFHSPKDATVGVIMVKLQHSYISKLFDNVDSVL</sequence>
<comment type="subcellular location">
    <subcellularLocation>
        <location evidence="1">Nucleus</location>
    </subcellularLocation>
</comment>
<evidence type="ECO:0000313" key="8">
    <source>
        <dbReference type="Proteomes" id="UP000019763"/>
    </source>
</evidence>
<dbReference type="GO" id="GO:0034511">
    <property type="term" value="F:U3 snoRNA binding"/>
    <property type="evidence" value="ECO:0007669"/>
    <property type="project" value="InterPro"/>
</dbReference>
<comment type="caution">
    <text evidence="7">The sequence shown here is derived from an EMBL/GenBank/DDBJ whole genome shotgun (WGS) entry which is preliminary data.</text>
</comment>
<evidence type="ECO:0000256" key="4">
    <source>
        <dbReference type="ARBA" id="ARBA00023242"/>
    </source>
</evidence>
<feature type="region of interest" description="Disordered" evidence="6">
    <location>
        <begin position="1"/>
        <end position="32"/>
    </location>
</feature>
<feature type="compositionally biased region" description="Basic and acidic residues" evidence="6">
    <location>
        <begin position="135"/>
        <end position="154"/>
    </location>
</feature>
<dbReference type="SMART" id="SM00320">
    <property type="entry name" value="WD40"/>
    <property type="match status" value="6"/>
</dbReference>
<evidence type="ECO:0000256" key="2">
    <source>
        <dbReference type="ARBA" id="ARBA00022574"/>
    </source>
</evidence>
<keyword evidence="4" id="KW-0539">Nucleus</keyword>
<evidence type="ECO:0000256" key="5">
    <source>
        <dbReference type="PROSITE-ProRule" id="PRU00221"/>
    </source>
</evidence>
<dbReference type="Proteomes" id="UP000019763">
    <property type="component" value="Unassembled WGS sequence"/>
</dbReference>
<dbReference type="SUPFAM" id="SSF50978">
    <property type="entry name" value="WD40 repeat-like"/>
    <property type="match status" value="1"/>
</dbReference>
<dbReference type="eggNOG" id="KOG0299">
    <property type="taxonomic scope" value="Eukaryota"/>
</dbReference>
<dbReference type="GO" id="GO:0032040">
    <property type="term" value="C:small-subunit processome"/>
    <property type="evidence" value="ECO:0007669"/>
    <property type="project" value="TreeGrafter"/>
</dbReference>
<dbReference type="RefSeq" id="XP_011128895.1">
    <property type="nucleotide sequence ID" value="XM_011130593.1"/>
</dbReference>
<dbReference type="InterPro" id="IPR039241">
    <property type="entry name" value="Rrp9-like"/>
</dbReference>
<proteinExistence type="predicted"/>
<dbReference type="PANTHER" id="PTHR19865:SF0">
    <property type="entry name" value="U3 SMALL NUCLEOLAR RNA-INTERACTING PROTEIN 2"/>
    <property type="match status" value="1"/>
</dbReference>
<evidence type="ECO:0000256" key="3">
    <source>
        <dbReference type="ARBA" id="ARBA00022737"/>
    </source>
</evidence>
<dbReference type="PROSITE" id="PS50082">
    <property type="entry name" value="WD_REPEATS_2"/>
    <property type="match status" value="2"/>
</dbReference>
<keyword evidence="3" id="KW-0677">Repeat</keyword>
<dbReference type="InterPro" id="IPR019775">
    <property type="entry name" value="WD40_repeat_CS"/>
</dbReference>
<dbReference type="Gene3D" id="2.130.10.10">
    <property type="entry name" value="YVTN repeat-like/Quinoprotein amine dehydrogenase"/>
    <property type="match status" value="1"/>
</dbReference>
<dbReference type="OMA" id="MPEQARM"/>
<evidence type="ECO:0000256" key="6">
    <source>
        <dbReference type="SAM" id="MobiDB-lite"/>
    </source>
</evidence>
<feature type="repeat" description="WD" evidence="5">
    <location>
        <begin position="152"/>
        <end position="193"/>
    </location>
</feature>
<organism evidence="7 8">
    <name type="scientific">Gregarina niphandrodes</name>
    <name type="common">Septate eugregarine</name>
    <dbReference type="NCBI Taxonomy" id="110365"/>
    <lineage>
        <taxon>Eukaryota</taxon>
        <taxon>Sar</taxon>
        <taxon>Alveolata</taxon>
        <taxon>Apicomplexa</taxon>
        <taxon>Conoidasida</taxon>
        <taxon>Gregarinasina</taxon>
        <taxon>Eugregarinorida</taxon>
        <taxon>Gregarinidae</taxon>
        <taxon>Gregarina</taxon>
    </lineage>
</organism>
<dbReference type="PROSITE" id="PS00678">
    <property type="entry name" value="WD_REPEATS_1"/>
    <property type="match status" value="1"/>
</dbReference>
<reference evidence="7" key="1">
    <citation type="submission" date="2013-12" db="EMBL/GenBank/DDBJ databases">
        <authorList>
            <person name="Omoto C.K."/>
            <person name="Sibley D."/>
            <person name="Venepally P."/>
            <person name="Hadjithomas M."/>
            <person name="Karamycheva S."/>
            <person name="Brunk B."/>
            <person name="Roos D."/>
            <person name="Caler E."/>
            <person name="Lorenzi H."/>
        </authorList>
    </citation>
    <scope>NUCLEOTIDE SEQUENCE</scope>
</reference>
<dbReference type="PRINTS" id="PR00320">
    <property type="entry name" value="GPROTEINBRPT"/>
</dbReference>
<dbReference type="InterPro" id="IPR020472">
    <property type="entry name" value="WD40_PAC1"/>
</dbReference>
<keyword evidence="2 5" id="KW-0853">WD repeat</keyword>
<evidence type="ECO:0000313" key="7">
    <source>
        <dbReference type="EMBL" id="EZG83896.1"/>
    </source>
</evidence>
<dbReference type="Pfam" id="PF00400">
    <property type="entry name" value="WD40"/>
    <property type="match status" value="6"/>
</dbReference>
<evidence type="ECO:0000256" key="1">
    <source>
        <dbReference type="ARBA" id="ARBA00004123"/>
    </source>
</evidence>
<dbReference type="OrthoDB" id="71437at2759"/>
<dbReference type="AlphaFoldDB" id="A0A023BCE2"/>
<feature type="region of interest" description="Disordered" evidence="6">
    <location>
        <begin position="133"/>
        <end position="154"/>
    </location>
</feature>
<dbReference type="PROSITE" id="PS50294">
    <property type="entry name" value="WD_REPEATS_REGION"/>
    <property type="match status" value="1"/>
</dbReference>
<protein>
    <submittedName>
        <fullName evidence="7">U3 small nucleolar RNA-interacting protein 2</fullName>
    </submittedName>
</protein>
<dbReference type="EMBL" id="AFNH02000102">
    <property type="protein sequence ID" value="EZG83896.1"/>
    <property type="molecule type" value="Genomic_DNA"/>
</dbReference>
<gene>
    <name evidence="7" type="ORF">GNI_013790</name>
</gene>
<dbReference type="InterPro" id="IPR015943">
    <property type="entry name" value="WD40/YVTN_repeat-like_dom_sf"/>
</dbReference>
<accession>A0A023BCE2</accession>
<keyword evidence="8" id="KW-1185">Reference proteome</keyword>
<dbReference type="InterPro" id="IPR036322">
    <property type="entry name" value="WD40_repeat_dom_sf"/>
</dbReference>